<dbReference type="SUPFAM" id="SSF53822">
    <property type="entry name" value="Periplasmic binding protein-like I"/>
    <property type="match status" value="1"/>
</dbReference>
<protein>
    <submittedName>
        <fullName evidence="7">LacI family DNA-binding transcriptional regulator</fullName>
    </submittedName>
</protein>
<keyword evidence="4" id="KW-0804">Transcription</keyword>
<evidence type="ECO:0000256" key="2">
    <source>
        <dbReference type="ARBA" id="ARBA00023015"/>
    </source>
</evidence>
<keyword evidence="1" id="KW-0678">Repressor</keyword>
<dbReference type="Pfam" id="PF13377">
    <property type="entry name" value="Peripla_BP_3"/>
    <property type="match status" value="1"/>
</dbReference>
<evidence type="ECO:0000256" key="4">
    <source>
        <dbReference type="ARBA" id="ARBA00023163"/>
    </source>
</evidence>
<gene>
    <name evidence="7" type="ORF">D3227_35185</name>
</gene>
<evidence type="ECO:0000259" key="6">
    <source>
        <dbReference type="PROSITE" id="PS50932"/>
    </source>
</evidence>
<feature type="domain" description="HTH lacI-type" evidence="6">
    <location>
        <begin position="46"/>
        <end position="100"/>
    </location>
</feature>
<dbReference type="InterPro" id="IPR000843">
    <property type="entry name" value="HTH_LacI"/>
</dbReference>
<dbReference type="Proteomes" id="UP000272706">
    <property type="component" value="Unassembled WGS sequence"/>
</dbReference>
<dbReference type="SUPFAM" id="SSF47413">
    <property type="entry name" value="lambda repressor-like DNA-binding domains"/>
    <property type="match status" value="1"/>
</dbReference>
<evidence type="ECO:0000256" key="3">
    <source>
        <dbReference type="ARBA" id="ARBA00023125"/>
    </source>
</evidence>
<accession>A0A3A5K5L9</accession>
<dbReference type="GO" id="GO:0003700">
    <property type="term" value="F:DNA-binding transcription factor activity"/>
    <property type="evidence" value="ECO:0007669"/>
    <property type="project" value="TreeGrafter"/>
</dbReference>
<dbReference type="AlphaFoldDB" id="A0A3A5K5L9"/>
<dbReference type="InterPro" id="IPR046335">
    <property type="entry name" value="LacI/GalR-like_sensor"/>
</dbReference>
<sequence length="373" mass="40601">MSLTCRLVHCNSAAESGVRQDNENGSKQPTLLDAAGGPDGRGRLQPSSIDVARLAGVSQSAVSRAFTPGASVSKKTREKVIAAARELGYQPSILPRILVTHRSQLIAIVIGGMYNPYYANIFEQFTRQFQAQGYQVLVFFVDHNEYFDAAIPLIMRYRVDGIISALSIMSKDAADECAQMRIPIVLLNGRQQNKWVSAVCCDNVEGGRLIANLLFQKGGTRFAYIAGNETLANTDREQGFVGRLKELGVEDVEIVKGNFHYEGGYEAARTLFAGESPPDAVFCANDLTAIGAMECARVEYGLRIPEDVMIAGFDDATFSNWPSYSLTTVRQNGAEMVDAAIAALKLRWQEGTAGGGRLRLVPGTLCERKSTAR</sequence>
<dbReference type="OrthoDB" id="9772505at2"/>
<dbReference type="PROSITE" id="PS50932">
    <property type="entry name" value="HTH_LACI_2"/>
    <property type="match status" value="1"/>
</dbReference>
<keyword evidence="8" id="KW-1185">Reference proteome</keyword>
<evidence type="ECO:0000313" key="7">
    <source>
        <dbReference type="EMBL" id="RJT27859.1"/>
    </source>
</evidence>
<dbReference type="CDD" id="cd06278">
    <property type="entry name" value="PBP1_LacI-like"/>
    <property type="match status" value="1"/>
</dbReference>
<organism evidence="7 8">
    <name type="scientific">Mesorhizobium waimense</name>
    <dbReference type="NCBI Taxonomy" id="1300307"/>
    <lineage>
        <taxon>Bacteria</taxon>
        <taxon>Pseudomonadati</taxon>
        <taxon>Pseudomonadota</taxon>
        <taxon>Alphaproteobacteria</taxon>
        <taxon>Hyphomicrobiales</taxon>
        <taxon>Phyllobacteriaceae</taxon>
        <taxon>Mesorhizobium</taxon>
    </lineage>
</organism>
<keyword evidence="2" id="KW-0805">Transcription regulation</keyword>
<evidence type="ECO:0000313" key="8">
    <source>
        <dbReference type="Proteomes" id="UP000272706"/>
    </source>
</evidence>
<dbReference type="Gene3D" id="1.10.260.40">
    <property type="entry name" value="lambda repressor-like DNA-binding domains"/>
    <property type="match status" value="1"/>
</dbReference>
<dbReference type="CDD" id="cd01392">
    <property type="entry name" value="HTH_LacI"/>
    <property type="match status" value="1"/>
</dbReference>
<dbReference type="PANTHER" id="PTHR30146">
    <property type="entry name" value="LACI-RELATED TRANSCRIPTIONAL REPRESSOR"/>
    <property type="match status" value="1"/>
</dbReference>
<dbReference type="InterPro" id="IPR028082">
    <property type="entry name" value="Peripla_BP_I"/>
</dbReference>
<dbReference type="Pfam" id="PF00356">
    <property type="entry name" value="LacI"/>
    <property type="match status" value="1"/>
</dbReference>
<name>A0A3A5K5L9_9HYPH</name>
<evidence type="ECO:0000256" key="1">
    <source>
        <dbReference type="ARBA" id="ARBA00022491"/>
    </source>
</evidence>
<dbReference type="GO" id="GO:0000976">
    <property type="term" value="F:transcription cis-regulatory region binding"/>
    <property type="evidence" value="ECO:0007669"/>
    <property type="project" value="TreeGrafter"/>
</dbReference>
<proteinExistence type="predicted"/>
<keyword evidence="3 7" id="KW-0238">DNA-binding</keyword>
<dbReference type="PANTHER" id="PTHR30146:SF95">
    <property type="entry name" value="RIBOSE OPERON REPRESSOR"/>
    <property type="match status" value="1"/>
</dbReference>
<reference evidence="7 8" key="1">
    <citation type="submission" date="2018-09" db="EMBL/GenBank/DDBJ databases">
        <title>Mesorhizobium carmichaelinearum sp. nov. isolated from Carmichaelinea spp. root nodules in New Zealand.</title>
        <authorList>
            <person name="De Meyer S.E."/>
        </authorList>
    </citation>
    <scope>NUCLEOTIDE SEQUENCE [LARGE SCALE GENOMIC DNA]</scope>
    <source>
        <strain evidence="7 8">ICMP19557</strain>
    </source>
</reference>
<dbReference type="SMART" id="SM00354">
    <property type="entry name" value="HTH_LACI"/>
    <property type="match status" value="1"/>
</dbReference>
<dbReference type="EMBL" id="QZWZ01000057">
    <property type="protein sequence ID" value="RJT27859.1"/>
    <property type="molecule type" value="Genomic_DNA"/>
</dbReference>
<feature type="region of interest" description="Disordered" evidence="5">
    <location>
        <begin position="16"/>
        <end position="40"/>
    </location>
</feature>
<evidence type="ECO:0000256" key="5">
    <source>
        <dbReference type="SAM" id="MobiDB-lite"/>
    </source>
</evidence>
<dbReference type="InterPro" id="IPR010982">
    <property type="entry name" value="Lambda_DNA-bd_dom_sf"/>
</dbReference>
<comment type="caution">
    <text evidence="7">The sequence shown here is derived from an EMBL/GenBank/DDBJ whole genome shotgun (WGS) entry which is preliminary data.</text>
</comment>
<dbReference type="Gene3D" id="3.40.50.2300">
    <property type="match status" value="2"/>
</dbReference>